<dbReference type="Pfam" id="PF04149">
    <property type="entry name" value="DUF397"/>
    <property type="match status" value="1"/>
</dbReference>
<dbReference type="EMBL" id="BAABHS010000025">
    <property type="protein sequence ID" value="GAA4982810.1"/>
    <property type="molecule type" value="Genomic_DNA"/>
</dbReference>
<feature type="domain" description="DUF397" evidence="2">
    <location>
        <begin position="10"/>
        <end position="63"/>
    </location>
</feature>
<accession>A0ABP9HZQ4</accession>
<comment type="caution">
    <text evidence="3">The sequence shown here is derived from an EMBL/GenBank/DDBJ whole genome shotgun (WGS) entry which is preliminary data.</text>
</comment>
<keyword evidence="4" id="KW-1185">Reference proteome</keyword>
<evidence type="ECO:0000313" key="4">
    <source>
        <dbReference type="Proteomes" id="UP001500466"/>
    </source>
</evidence>
<organism evidence="3 4">
    <name type="scientific">Yinghuangia aomiensis</name>
    <dbReference type="NCBI Taxonomy" id="676205"/>
    <lineage>
        <taxon>Bacteria</taxon>
        <taxon>Bacillati</taxon>
        <taxon>Actinomycetota</taxon>
        <taxon>Actinomycetes</taxon>
        <taxon>Kitasatosporales</taxon>
        <taxon>Streptomycetaceae</taxon>
        <taxon>Yinghuangia</taxon>
    </lineage>
</organism>
<dbReference type="RefSeq" id="WP_345678909.1">
    <property type="nucleotide sequence ID" value="NZ_BAABHS010000025.1"/>
</dbReference>
<dbReference type="InterPro" id="IPR007278">
    <property type="entry name" value="DUF397"/>
</dbReference>
<evidence type="ECO:0000313" key="3">
    <source>
        <dbReference type="EMBL" id="GAA4982810.1"/>
    </source>
</evidence>
<evidence type="ECO:0000259" key="2">
    <source>
        <dbReference type="Pfam" id="PF04149"/>
    </source>
</evidence>
<protein>
    <recommendedName>
        <fullName evidence="2">DUF397 domain-containing protein</fullName>
    </recommendedName>
</protein>
<reference evidence="4" key="1">
    <citation type="journal article" date="2019" name="Int. J. Syst. Evol. Microbiol.">
        <title>The Global Catalogue of Microorganisms (GCM) 10K type strain sequencing project: providing services to taxonomists for standard genome sequencing and annotation.</title>
        <authorList>
            <consortium name="The Broad Institute Genomics Platform"/>
            <consortium name="The Broad Institute Genome Sequencing Center for Infectious Disease"/>
            <person name="Wu L."/>
            <person name="Ma J."/>
        </authorList>
    </citation>
    <scope>NUCLEOTIDE SEQUENCE [LARGE SCALE GENOMIC DNA]</scope>
    <source>
        <strain evidence="4">JCM 17986</strain>
    </source>
</reference>
<proteinExistence type="predicted"/>
<evidence type="ECO:0000256" key="1">
    <source>
        <dbReference type="SAM" id="MobiDB-lite"/>
    </source>
</evidence>
<name>A0ABP9HZQ4_9ACTN</name>
<dbReference type="Proteomes" id="UP001500466">
    <property type="component" value="Unassembled WGS sequence"/>
</dbReference>
<sequence length="64" mass="6841">MSTPNGAAQKWRKSSYSTGDGGNCVEVADGLHGVVPVRDSKDPQRRTLVVPVSSWVALTSTVKR</sequence>
<feature type="region of interest" description="Disordered" evidence="1">
    <location>
        <begin position="1"/>
        <end position="22"/>
    </location>
</feature>
<gene>
    <name evidence="3" type="ORF">GCM10023205_60480</name>
</gene>